<feature type="transmembrane region" description="Helical" evidence="2">
    <location>
        <begin position="82"/>
        <end position="102"/>
    </location>
</feature>
<feature type="transmembrane region" description="Helical" evidence="2">
    <location>
        <begin position="171"/>
        <end position="191"/>
    </location>
</feature>
<feature type="compositionally biased region" description="Basic residues" evidence="1">
    <location>
        <begin position="8"/>
        <end position="18"/>
    </location>
</feature>
<keyword evidence="2" id="KW-1133">Transmembrane helix</keyword>
<keyword evidence="2" id="KW-0472">Membrane</keyword>
<feature type="transmembrane region" description="Helical" evidence="2">
    <location>
        <begin position="203"/>
        <end position="223"/>
    </location>
</feature>
<feature type="transmembrane region" description="Helical" evidence="2">
    <location>
        <begin position="122"/>
        <end position="142"/>
    </location>
</feature>
<evidence type="ECO:0000313" key="4">
    <source>
        <dbReference type="Proteomes" id="UP000198873"/>
    </source>
</evidence>
<dbReference type="Proteomes" id="UP000198873">
    <property type="component" value="Unassembled WGS sequence"/>
</dbReference>
<feature type="transmembrane region" description="Helical" evidence="2">
    <location>
        <begin position="275"/>
        <end position="296"/>
    </location>
</feature>
<evidence type="ECO:0000313" key="3">
    <source>
        <dbReference type="EMBL" id="SFT04989.1"/>
    </source>
</evidence>
<proteinExistence type="predicted"/>
<name>A0A1I6UU35_9ACTN</name>
<feature type="region of interest" description="Disordered" evidence="1">
    <location>
        <begin position="1"/>
        <end position="22"/>
    </location>
</feature>
<gene>
    <name evidence="3" type="ORF">SAMN05444716_106194</name>
</gene>
<evidence type="ECO:0000256" key="1">
    <source>
        <dbReference type="SAM" id="MobiDB-lite"/>
    </source>
</evidence>
<protein>
    <submittedName>
        <fullName evidence="3">Uncharacterized protein</fullName>
    </submittedName>
</protein>
<sequence>MPADRTGRPKPARSAKSLKRQEKRDLRRRTAALYAPRRLSTTGRWTVAAILAGTVVALLLAAATSGTQIAWAGSWVGGPTGFTVTVGMMAGLSLPLVCSAILAGEHPHRVPPRLRCGRPVRIGVVGLGTAGAVAGAVLLIVARAPGKGLDPAACTDLGCWLAVHEPRAAPWGVVTAGTTLVLGVIALSLWLSDDDPRERRRNAGHTAVAAVGVGVFIAAMALPHTFSAELYALAEHWPGGAPVFLLCAGVGAPAGCAAAALALRKGSVLPRWFARVWATIPLAIGLTAGGVLVSAVRPRRYKGPVLCEEDFYCLLDQAHGRATMHVWFGFLAAAVTGGLLLTILWRRARRQAAHHGYTGTAVATTVHSDR</sequence>
<feature type="transmembrane region" description="Helical" evidence="2">
    <location>
        <begin position="243"/>
        <end position="263"/>
    </location>
</feature>
<evidence type="ECO:0000256" key="2">
    <source>
        <dbReference type="SAM" id="Phobius"/>
    </source>
</evidence>
<dbReference type="RefSeq" id="WP_093843750.1">
    <property type="nucleotide sequence ID" value="NZ_FPAB01000006.1"/>
</dbReference>
<keyword evidence="2" id="KW-0812">Transmembrane</keyword>
<dbReference type="EMBL" id="FPAB01000006">
    <property type="protein sequence ID" value="SFT04989.1"/>
    <property type="molecule type" value="Genomic_DNA"/>
</dbReference>
<keyword evidence="4" id="KW-1185">Reference proteome</keyword>
<feature type="transmembrane region" description="Helical" evidence="2">
    <location>
        <begin position="324"/>
        <end position="345"/>
    </location>
</feature>
<dbReference type="STRING" id="1176198.SAMN05444716_106194"/>
<reference evidence="4" key="1">
    <citation type="submission" date="2016-10" db="EMBL/GenBank/DDBJ databases">
        <authorList>
            <person name="Varghese N."/>
            <person name="Submissions S."/>
        </authorList>
    </citation>
    <scope>NUCLEOTIDE SEQUENCE [LARGE SCALE GENOMIC DNA]</scope>
    <source>
        <strain evidence="4">CGMCC 4.7047</strain>
    </source>
</reference>
<organism evidence="3 4">
    <name type="scientific">Streptomyces harbinensis</name>
    <dbReference type="NCBI Taxonomy" id="1176198"/>
    <lineage>
        <taxon>Bacteria</taxon>
        <taxon>Bacillati</taxon>
        <taxon>Actinomycetota</taxon>
        <taxon>Actinomycetes</taxon>
        <taxon>Kitasatosporales</taxon>
        <taxon>Streptomycetaceae</taxon>
        <taxon>Streptomyces</taxon>
    </lineage>
</organism>
<accession>A0A1I6UU35</accession>
<dbReference type="AlphaFoldDB" id="A0A1I6UU35"/>